<evidence type="ECO:0000256" key="3">
    <source>
        <dbReference type="ARBA" id="ARBA00022525"/>
    </source>
</evidence>
<feature type="compositionally biased region" description="Polar residues" evidence="6">
    <location>
        <begin position="85"/>
        <end position="96"/>
    </location>
</feature>
<dbReference type="InterPro" id="IPR011044">
    <property type="entry name" value="Quino_amine_DH_bsu"/>
</dbReference>
<accession>A0A518I3T0</accession>
<dbReference type="GO" id="GO:0016020">
    <property type="term" value="C:membrane"/>
    <property type="evidence" value="ECO:0007669"/>
    <property type="project" value="InterPro"/>
</dbReference>
<dbReference type="Proteomes" id="UP000319004">
    <property type="component" value="Chromosome"/>
</dbReference>
<evidence type="ECO:0000256" key="6">
    <source>
        <dbReference type="SAM" id="MobiDB-lite"/>
    </source>
</evidence>
<dbReference type="InterPro" id="IPR050282">
    <property type="entry name" value="Cycloisomerase_2"/>
</dbReference>
<comment type="subcellular location">
    <subcellularLocation>
        <location evidence="1">Secreted</location>
    </subcellularLocation>
</comment>
<dbReference type="InterPro" id="IPR015943">
    <property type="entry name" value="WD40/YVTN_repeat-like_dom_sf"/>
</dbReference>
<dbReference type="InterPro" id="IPR018247">
    <property type="entry name" value="EF_Hand_1_Ca_BS"/>
</dbReference>
<dbReference type="SMART" id="SM00564">
    <property type="entry name" value="PQQ"/>
    <property type="match status" value="6"/>
</dbReference>
<dbReference type="InterPro" id="IPR015919">
    <property type="entry name" value="Cadherin-like_sf"/>
</dbReference>
<keyword evidence="9" id="KW-1185">Reference proteome</keyword>
<dbReference type="GO" id="GO:0005509">
    <property type="term" value="F:calcium ion binding"/>
    <property type="evidence" value="ECO:0007669"/>
    <property type="project" value="InterPro"/>
</dbReference>
<dbReference type="InterPro" id="IPR001680">
    <property type="entry name" value="WD40_rpt"/>
</dbReference>
<evidence type="ECO:0000313" key="9">
    <source>
        <dbReference type="Proteomes" id="UP000319004"/>
    </source>
</evidence>
<dbReference type="EMBL" id="CP037423">
    <property type="protein sequence ID" value="QDV47734.1"/>
    <property type="molecule type" value="Genomic_DNA"/>
</dbReference>
<keyword evidence="5" id="KW-0732">Signal</keyword>
<dbReference type="Pfam" id="PF10282">
    <property type="entry name" value="Lactonase"/>
    <property type="match status" value="7"/>
</dbReference>
<reference evidence="8 9" key="1">
    <citation type="submission" date="2019-03" db="EMBL/GenBank/DDBJ databases">
        <title>Deep-cultivation of Planctomycetes and their phenomic and genomic characterization uncovers novel biology.</title>
        <authorList>
            <person name="Wiegand S."/>
            <person name="Jogler M."/>
            <person name="Boedeker C."/>
            <person name="Pinto D."/>
            <person name="Vollmers J."/>
            <person name="Rivas-Marin E."/>
            <person name="Kohn T."/>
            <person name="Peeters S.H."/>
            <person name="Heuer A."/>
            <person name="Rast P."/>
            <person name="Oberbeckmann S."/>
            <person name="Bunk B."/>
            <person name="Jeske O."/>
            <person name="Meyerdierks A."/>
            <person name="Storesund J.E."/>
            <person name="Kallscheuer N."/>
            <person name="Luecker S."/>
            <person name="Lage O.M."/>
            <person name="Pohl T."/>
            <person name="Merkel B.J."/>
            <person name="Hornburger P."/>
            <person name="Mueller R.-W."/>
            <person name="Bruemmer F."/>
            <person name="Labrenz M."/>
            <person name="Spormann A.M."/>
            <person name="Op den Camp H."/>
            <person name="Overmann J."/>
            <person name="Amann R."/>
            <person name="Jetten M.S.M."/>
            <person name="Mascher T."/>
            <person name="Medema M.H."/>
            <person name="Devos D.P."/>
            <person name="Kaster A.-K."/>
            <person name="Ovreas L."/>
            <person name="Rohde M."/>
            <person name="Galperin M.Y."/>
            <person name="Jogler C."/>
        </authorList>
    </citation>
    <scope>NUCLEOTIDE SEQUENCE [LARGE SCALE GENOMIC DNA]</scope>
    <source>
        <strain evidence="8 9">Enr13</strain>
    </source>
</reference>
<dbReference type="KEGG" id="snep:Enr13x_76450"/>
<dbReference type="Gene3D" id="2.120.10.30">
    <property type="entry name" value="TolB, C-terminal domain"/>
    <property type="match status" value="1"/>
</dbReference>
<evidence type="ECO:0000256" key="5">
    <source>
        <dbReference type="ARBA" id="ARBA00022729"/>
    </source>
</evidence>
<keyword evidence="4" id="KW-0313">Glucose metabolism</keyword>
<feature type="compositionally biased region" description="Polar residues" evidence="6">
    <location>
        <begin position="3677"/>
        <end position="3687"/>
    </location>
</feature>
<dbReference type="InterPro" id="IPR011047">
    <property type="entry name" value="Quinoprotein_ADH-like_sf"/>
</dbReference>
<keyword evidence="3" id="KW-0964">Secreted</keyword>
<protein>
    <submittedName>
        <fullName evidence="8">Serine-aspartate repeat-containing protein D</fullName>
    </submittedName>
</protein>
<dbReference type="SUPFAM" id="SSF49313">
    <property type="entry name" value="Cadherin-like"/>
    <property type="match status" value="1"/>
</dbReference>
<dbReference type="Gene3D" id="2.130.10.10">
    <property type="entry name" value="YVTN repeat-like/Quinoprotein amine dehydrogenase"/>
    <property type="match status" value="10"/>
</dbReference>
<dbReference type="SUPFAM" id="SSF117074">
    <property type="entry name" value="Hypothetical protein PA1324"/>
    <property type="match status" value="9"/>
</dbReference>
<gene>
    <name evidence="8" type="primary">sdrD_5</name>
    <name evidence="8" type="ORF">Enr13x_76450</name>
</gene>
<feature type="region of interest" description="Disordered" evidence="6">
    <location>
        <begin position="1"/>
        <end position="25"/>
    </location>
</feature>
<dbReference type="PANTHER" id="PTHR30344">
    <property type="entry name" value="6-PHOSPHOGLUCONOLACTONASE-RELATED"/>
    <property type="match status" value="1"/>
</dbReference>
<dbReference type="Pfam" id="PF17210">
    <property type="entry name" value="SdrD_B"/>
    <property type="match status" value="4"/>
</dbReference>
<dbReference type="GO" id="GO:0007156">
    <property type="term" value="P:homophilic cell adhesion via plasma membrane adhesion molecules"/>
    <property type="evidence" value="ECO:0007669"/>
    <property type="project" value="InterPro"/>
</dbReference>
<dbReference type="SUPFAM" id="SSF82171">
    <property type="entry name" value="DPP6 N-terminal domain-like"/>
    <property type="match status" value="3"/>
</dbReference>
<dbReference type="GO" id="GO:0005576">
    <property type="term" value="C:extracellular region"/>
    <property type="evidence" value="ECO:0007669"/>
    <property type="project" value="UniProtKB-SubCell"/>
</dbReference>
<dbReference type="SUPFAM" id="SSF50998">
    <property type="entry name" value="Quinoprotein alcohol dehydrogenase-like"/>
    <property type="match status" value="2"/>
</dbReference>
<dbReference type="Gene3D" id="2.60.40.10">
    <property type="entry name" value="Immunoglobulins"/>
    <property type="match status" value="14"/>
</dbReference>
<evidence type="ECO:0000256" key="2">
    <source>
        <dbReference type="ARBA" id="ARBA00005564"/>
    </source>
</evidence>
<dbReference type="PROSITE" id="PS00018">
    <property type="entry name" value="EF_HAND_1"/>
    <property type="match status" value="1"/>
</dbReference>
<evidence type="ECO:0000256" key="4">
    <source>
        <dbReference type="ARBA" id="ARBA00022526"/>
    </source>
</evidence>
<feature type="domain" description="Cadherin" evidence="7">
    <location>
        <begin position="5888"/>
        <end position="5981"/>
    </location>
</feature>
<dbReference type="GO" id="GO:0006006">
    <property type="term" value="P:glucose metabolic process"/>
    <property type="evidence" value="ECO:0007669"/>
    <property type="project" value="UniProtKB-KW"/>
</dbReference>
<dbReference type="PROSITE" id="PS50268">
    <property type="entry name" value="CADHERIN_2"/>
    <property type="match status" value="1"/>
</dbReference>
<dbReference type="InterPro" id="IPR033764">
    <property type="entry name" value="Sdr_B"/>
</dbReference>
<sequence>MMSARRNRPFPRPNRAARRRPRQSRRRMLYQSLEARHLLTASVEGLVFGDSNQDGIQNNAETGIAGVTVYADLNSNGARDAGEPFTQTTADDSGTSGVDELGRYVLGGLSEQTHQVTIELPANTRQTAPLLPATTSTLTLFENALRPTQTSGSGPRDIQVSPDGQFVVVGWDQGRRVTTFARRVQDGQLTFQSELDGTSLYGLRRGVFSADGSFLYVPAEYSDAINVVQMDASGALSVVQSITLNDDANLDRVNALAIAPDGSQLFATSTTTKSLLIYAIDSAAGTLTHTQTFTQGIDGVVGLDFPAQPRVSPDGTLVAVATQGSGNPLTLLDRDPATGIVTASGTSLSLGSNRDVVFSDDGRFLYVADFNGRLWTLTRDLATGDVQVQGSIDLGSKRLDKLVMRPDQAGIYATSSYTDSLLTFDRDPSSGVVTLNQTFDSIDVPGMANAEGIAISPDGQHLYLASQGSNRIQTFWTNPTGRSPIASLVTTVEGQSITQVNFAVGDASPSVVSFSTASVSPVSADQVDFTLVFDEAVSGVNVDDFQLFASGLDHSAITSVTGGPTEFTVSVSTPDYAGNLQLQLIDDDTIVDVDSIPIGGVGTGAVVSRTDALHVDSLPPQVVAIAAAPGVAPLARQLDFFVTFDEPVSGVDVSDFLTVDVGGAVGSVDAVVATGDARVYRVEVGVSGTAGSVSLALVDDDTIVDVAANALGDVGTAGGGAGDGSFQSSAVVIDAATIRGRLWIDTNADGLYDRDESGAGGIIVYADTNANGSRDAGEPVVTTQDDDPVTSEIDEAGTYELNGLADATTYAVRIDSPQHRQTAPVSYAQDDGQLTVADSLFAGVNSSDTLYSVDGISLTADGKHLYALSPYGSKLALYSRVSVNDPFALQATWSDASPGFAGLGSPSHLIFDSDERFGYLIAINTIFVVRRDAATGELTVVDSVEGAVSDNRSFDRIRSVAISPDGEFLFTAGMYSDTVSVYRIDDSTGLLQPIQELRQGFDGVDGLDYPDLVQVSPDGTQLFVHSYFQSRLTVYDITPGSGRLVESQSFPGIGSSTDIEFSPDGEFVYCSSATSGSHKVHIFQLIAGQWTQQPTASVGLLTPRDLEISADGRFVYVADNGISKIVVLSRDLQTGELTSQQVLEDVSPHDSLGGVEFVKLSPDGRELFAAAASDHSLTRFTRLSGDVTAQPITVTTTRRETTGVDFGIRNLSPSVTDLSPAVAGPITDPTVSFIATFDEPVTGVDSTDFVIESTGLTGATIVEVTGGPTQFNVLVNTGSGDGTLQLRLLDDDSIVNAALNPLGGVGVDNGGMLSESLTVLKSGSISGRMVLDADEDGYADLGEVGIAGATVFVDLDADGTLDPGEPFAISMGDDPATTDQDEAGTYLVQGIADGEHTVVVLPPPGFELTNPATRAAPIGSTSFVRAIKDGTSGANYLDEAAGVTTSPDGNFLYVASYNDDSVTVFSRNAATGQLTVVQQVVDNVGGVSGLWGAQSIAITQDGENLYVASALDDALVMFDRDPLTGQLSFLGKLTDGIGGVDGLNEAVGVQVSDDGKHLYVAALTDGSVTLFTRDPSTGLVSYTQKYVGNTSGAFAAEFSPDQRHVYVSGASSSAITVYDRDLSSGLLTLKQTIRQSDPSVDGLSGVSGLSVSTDGKNLYAAGYFSDKIAVFDRDTTTGLLTFHQTTADPNGTSSARPISVLASPDGHHVVAMYEAYDAIEIFRRDASTGQLTSLLRYRDGFGGVDGLNGAWDAEFSNDGRFLYVVGAYDDAVVIFNRNAGEWTATTTQATVATGSTTVLPGFAALNVAPQGVSIDYVGSVPATTNTIDVEVTFSEPVVGLDLDDVQLGGSLTSATVTGLVGSGDSYTATISLGAEQGTLTVTVVDDGSIDDLYGLDLGGPAIGDGTFSSSAIDIDLLAPTVQSIENVYTDSTSTRRLEFVVTFSEPVSGVDVGDFQVNATGLTDVTIESVNGADDRYTVVVTNTSGTGTISLNLVDDDSIIDVVNLPLAGAGLGNGDFAGAVETVQPAVVTGRIFHDEDDDAYQDASEPGIGGILVYLDENGNAVRDAGEPFAVTSDDDPGTIDTDESGLYAISTDQTGPATIAIEVSGTQYLQTAPRQFTGGSGFLSHQQTITTDPLLVTVFGNYGVEVSPDGDFVVLQVSDGGGGIAVFRQHPGGTLESLHWYPAGSLTDFGDPQSPTFSPDGKFLFLYSKQSKQLQTYGFDLNDGSLTQVQSLDLSAAGISSTASQDLQISPDGKNLYATSYTDSTLRVFGVEPATGVVTLLQTFHDWAETPRLQNASGLTISPDGRHVYAGSFAEYYINAFDRDPTDGTLTKIQELPDVRRPTRLLSSSDGEFIIVSGWDTFNNQDLTTLRRDPATGLLSVHSRRVMPATPAGASLSPDGTSLHYADDDYANLNTLTRDPVTGAFTALDVLTDDVDVPGMRGVDDTAVSPDGKYVYAVNGFERNLHLFTRDQGTRSETNHLTSLSFGAQNDRFDFGLFNPSPVLVSATSDRPDPTSETSATITIEFSEPVSGFDEADLVLSAETLTAFPAATIGTVADGPTIYTVTISGLSGDGTVSLMLDDDDSIVDTLGEPFGGTGTETVALISFDVDNVAPLVSGWLPAAGTVTAESTITFTVNFDEPVQNVDISDFQLDAVGITGASILGVSGSSDIYTIDVDTGNGDGTLTLRLVDDDSITDGLTQPLGGPGAGNGDSNSHPVTITKTGTIEGTLWHDFNENGVQDPTEGGVAGVTLYLDLNDNGQFDAASEPSTITADDDPATVQDDESGWYQFVSIDPGEYALRVDSGVWNALEHNDWDNVTASTYSDLVNFNADNKTLRLSPDGRHLYVFDHLSDAIVVLAMPQTAAESLTQVQVLADQFVDATNAAGDIAFTPDGAFMYVSEDQTERVAVYARNTADGTLVRKQLIYVPDIGPYALEVSPDGKHLYVGGGYIAPHAIDPVEGTLTTLASTGVPARVQDLVFNSDGTKLYAVDYGNVLMRVYTRDPLTGDITQIQATDSQSSPSLYSNWSAEIADNDRDVYVAAPLNDLVWHFHTLSDGQLSYFSKLDLDTDGVRDLPMDLQLSPDGEIVFVALGLDNAIQLLHRAADGSLTQGPIYGTKDATISNIYQNTSSLMAVSSAGDVVVRVNNRDQSIELYRAERSDALRVTVASTTVTGADLAVTTPVPELVSITTSATSPWTGESLQYEVTFNESVSGVDAGDFRIATSEISGAVIDTVAGNGTTYTVTLDLSAAYGRGDLSVELVDDDSIRNDRDVPLTGFGAGTVVGVSPTIDVQLPAPTIASMVIAGGTAEQLQFTVTFDQSVSGVDASDFGLEIVSGSLTGLSIASVTDGPVSYTVTVDLTAAGGQGEFALFLTDDDSIINTRSIPYDGVGVSTATPTSDPVVLDFVNPSVVSITASPSPLLDFADLLFDVTFSEPVFNVDAGDFSVSQSGVSGASILSITGLPDGKTFQVLVDSGSSDGSIQLLLGDDDSIVDATDSPLGGVGVGNGNHASEIVTVERFPRRSLSGHIYFDADGDGVRDPGERGVDAAGVYLDLDNDGHRDANEPVGTAASDDPLTTDVDEGGFYRFGSLELGDYILRVRPDLRWIDDINDFTTVTLELSTTEAVADLGVTENKATLSGMVFDDTDRDGVLETGEPGLAGWTVYLDANGNDQFDSGERTTVTSDDDPATGEDETGWYSFSPLEFQSHRAGLVSRPGFFSTSPVFVDRTIVDATSMEVANFGTTPNLTRISGAVYGDTNADGVRSAGETGLVDWTVFLDENQNGQWDSGEPTMQTLADDPATTSIDEAGMFEFTTLELGTHVVYASLPVGYLSTSPNPVSVSFAASTDTADVSFALTSNDTTLSGYVFDDADRDGVRDAGEAGVSGATVYLDLNDSGGHDVDEPSQFTGVDGYYEFLHVVPGNHVVRASLPRLHESTSPAHQVTVALNQVITDLNFGARFFGYEITGTQYDDLNDNGVQDPGEPPLKGVIVFADSNDNGFPDGNEPQTVSNFNGEYVLTGTQSGMFTIRALSPEHYRPSDSYPSRDRLFGISDVHSQVGQRLVLNEFDPVSGAVLGEYIVNGSETTETELAFDGQNLVLINSDSHDLVQLAFNGTPYQDFSLPRALTGTPYGTFNVSSPIFIGGFLFVVAGSRTDNMELWRTDLTPSGLGQIYASQGDWEYLGPITLNSPPPTQGVTLSLQPASTTSADGRSILVGVNASASFVNTWLQIDPFTQTADLVSDFNTEDYERGMARIGDEVFVAYPVPFTTNAGQILVYDNTGARTRTLDGFLPQHGLAGGLYRDNGVVVTLAERDSITDVNHFHHAELASITGNVAKDLDLSGTIDAGEPASEGVTVYVDLNENRRFDSGEPSAITDQNGDYAIAGLIPDRYTVRQVSPAEHDGFAAGDPITRLFTQATDAGVSTIYEIDPQSGEVLNQFPSPGPVETHAGMTIYQGDLFLAKSDQLFQIDPDTGDVLETIPITPGPKDAIEIRDGIAYMTQYNGAGIEQFDLRRRRLIAQLDVHAINNITGLGYIISTRGTAVDRESFVLEMRSGTYNVDFRTGQIIPHTPTHGFPWNAYLAAAGGESFTYASYGSLLRTIATTSMEPYNVPGAVTYRSFTSVISGTVSDYGAEVDLPSEHIVWAAQGEPTTGIDFGNQPGVGTISGVQFEDLNGNGVQDPGESPLAGVTVFVDENANGVADAGEPQTVSAADGTYLIVDVPRGEHLVQAISPPHFQPTIIDSVADRLFGVARITNAESATGYYLQIRELNPLTGDRLSTLDTTIPVDLPYTAAFDGTRLIVIDNNLDLLFEIGLDGRLIDQVPLPGQGGSTVFSQGPVVIDDTIYLMTVGGSMPMQLIRYDADANAFYGAMPISRYIDPAAELNGLPQLSLSLSESPDGRSILAFSNVDSRVFVIDPLTARMTSVLDLPRTDDGVYSAAAVGGELFVRAAGSQGNLDVYDSQYNLLRTLGNTATPGMGGGKFIESGIVATVSTTSGATGINFGHRSVATTLSGTVLDDPNHNRAADSGEASSAGVRVYLDTNRNGRFDSGEPETLTDADGAYSFTGLTPGDYTVRVDQPVSLKVLTDTDAVELFSLEVDQGVSTIRKYDPITGQLLREFPAPGASATDAGLALDDSGLFYSANSTLWKLDPDDGSVVDSIALPTGEYGGLAAIDETVYAIDASTNTFYKIDVFTMQVIESIDVNAVNPPGPSGVDFQDNLGETPDVTRLMTRLHSGGGTIVLDPATGIYEPRIPTNLGTTGISGAEGEIYREIGGKIRVESFLEGLIREVVPLQAPYGIGAALVPSSEYTVRAAPGVDHPGLDFFQQVAEASIEGVLWDDLDADGAMDSGESLLAGRTVFLDENQNGQLDAGEPFVVTATDDPGTTGIDETGSYLFSDVAPGTYDVAQVLPTSWRQTYPYADAVEVRHVADNGYVAGQSNGTNPYYDSSVSDGGAFIAFSTYNALLAEDTNGQADVYVIETATGQLELISVSSDETLSNGRSLHPVISADGRYVVFWSYSTNFVTDDNNNTLDIFVRDRQLGTTTLISAADPNLSTGSSSANSFSYSPGFSDDGRYATFWSDATDIVPGDTNGIFDLFLRDLQLGTTERINLAPDGSQASGGRTHDSHLSADGRFVAYWSWADNLVAGDTNGVSDAFVLDRDTGITERVSVTAGGVQSDANVHNVSISDDGRYVVFQSSATTLDNVPGAIGTQVYLKDRTTGELRMIGRDRDGFGPNQSSIIPTISGDGRWVVFSSWASNLTDDDSDGGSDAFLYDVANDRVTLLSQSISGGSGNGRSDWVRISNDGSTVTFNSAADNLTSPATSGGNLYSVSLDQLTADTVSHSVTVASGQTLDEINFGSVYDPIAPSDIVLSVTEIAENLDTTASDTLIAQLSTVDSDTPAGHSYALVSGVDDADNSKFSIVGNQLFLKQGEVVDYETQGEYRVRLSVTDTTGLMFEKAVRLDVADVLEMAPIEMGGGSSQHSSMRSLTIAFDTQVDVDPGAFSVRHRDSDGAVDVVVALDHSGGKTTVTLTFTGTYTELSGSLVDGNYQLTIDGDKVRSTVGGTTFDADGDGAGGGLYQFGEEAADGFFRLFGDSDGDRDVDGQDYGQFGLTFLKNEGQTGFNDAFDSDGDGDVDGHDYGRFGQRFLRTLGFD</sequence>
<evidence type="ECO:0000313" key="8">
    <source>
        <dbReference type="EMBL" id="QDV47734.1"/>
    </source>
</evidence>
<feature type="region of interest" description="Disordered" evidence="6">
    <location>
        <begin position="3677"/>
        <end position="3696"/>
    </location>
</feature>
<dbReference type="InterPro" id="IPR011042">
    <property type="entry name" value="6-blade_b-propeller_TolB-like"/>
</dbReference>
<dbReference type="CDD" id="cd11304">
    <property type="entry name" value="Cadherin_repeat"/>
    <property type="match status" value="1"/>
</dbReference>
<evidence type="ECO:0000259" key="7">
    <source>
        <dbReference type="PROSITE" id="PS50268"/>
    </source>
</evidence>
<dbReference type="InterPro" id="IPR018391">
    <property type="entry name" value="PQQ_b-propeller_rpt"/>
</dbReference>
<dbReference type="SMART" id="SM00320">
    <property type="entry name" value="WD40"/>
    <property type="match status" value="11"/>
</dbReference>
<dbReference type="GO" id="GO:0017057">
    <property type="term" value="F:6-phosphogluconolactonase activity"/>
    <property type="evidence" value="ECO:0007669"/>
    <property type="project" value="TreeGrafter"/>
</dbReference>
<dbReference type="InterPro" id="IPR002126">
    <property type="entry name" value="Cadherin-like_dom"/>
</dbReference>
<organism evidence="8 9">
    <name type="scientific">Stieleria neptunia</name>
    <dbReference type="NCBI Taxonomy" id="2527979"/>
    <lineage>
        <taxon>Bacteria</taxon>
        <taxon>Pseudomonadati</taxon>
        <taxon>Planctomycetota</taxon>
        <taxon>Planctomycetia</taxon>
        <taxon>Pirellulales</taxon>
        <taxon>Pirellulaceae</taxon>
        <taxon>Stieleria</taxon>
    </lineage>
</organism>
<dbReference type="InterPro" id="IPR019405">
    <property type="entry name" value="Lactonase_7-beta_prop"/>
</dbReference>
<dbReference type="InterPro" id="IPR013783">
    <property type="entry name" value="Ig-like_fold"/>
</dbReference>
<dbReference type="SUPFAM" id="SSF69322">
    <property type="entry name" value="Tricorn protease domain 2"/>
    <property type="match status" value="1"/>
</dbReference>
<dbReference type="SUPFAM" id="SSF75011">
    <property type="entry name" value="3-carboxy-cis,cis-mucoante lactonizing enzyme"/>
    <property type="match status" value="1"/>
</dbReference>
<comment type="similarity">
    <text evidence="2">Belongs to the cycloisomerase 2 family.</text>
</comment>
<feature type="region of interest" description="Disordered" evidence="6">
    <location>
        <begin position="78"/>
        <end position="98"/>
    </location>
</feature>
<feature type="region of interest" description="Disordered" evidence="6">
    <location>
        <begin position="3561"/>
        <end position="3580"/>
    </location>
</feature>
<dbReference type="PANTHER" id="PTHR30344:SF1">
    <property type="entry name" value="6-PHOSPHOGLUCONOLACTONASE"/>
    <property type="match status" value="1"/>
</dbReference>
<dbReference type="OrthoDB" id="252653at2"/>
<evidence type="ECO:0000256" key="1">
    <source>
        <dbReference type="ARBA" id="ARBA00004613"/>
    </source>
</evidence>
<keyword evidence="4" id="KW-0119">Carbohydrate metabolism</keyword>
<dbReference type="SUPFAM" id="SSF50969">
    <property type="entry name" value="YVTN repeat-like/Quinoprotein amine dehydrogenase"/>
    <property type="match status" value="1"/>
</dbReference>
<name>A0A518I3T0_9BACT</name>
<proteinExistence type="inferred from homology"/>